<organism evidence="2 3">
    <name type="scientific">Haemonchus contortus</name>
    <name type="common">Barber pole worm</name>
    <dbReference type="NCBI Taxonomy" id="6289"/>
    <lineage>
        <taxon>Eukaryota</taxon>
        <taxon>Metazoa</taxon>
        <taxon>Ecdysozoa</taxon>
        <taxon>Nematoda</taxon>
        <taxon>Chromadorea</taxon>
        <taxon>Rhabditida</taxon>
        <taxon>Rhabditina</taxon>
        <taxon>Rhabditomorpha</taxon>
        <taxon>Strongyloidea</taxon>
        <taxon>Trichostrongylidae</taxon>
        <taxon>Haemonchus</taxon>
    </lineage>
</organism>
<keyword evidence="2" id="KW-1185">Reference proteome</keyword>
<evidence type="ECO:0000313" key="3">
    <source>
        <dbReference type="WBParaSite" id="HCON_00191990-00001"/>
    </source>
</evidence>
<name>A0A7I4Z769_HAECO</name>
<keyword evidence="1" id="KW-1133">Transmembrane helix</keyword>
<dbReference type="WBParaSite" id="HCON_00191990-00001">
    <property type="protein sequence ID" value="HCON_00191990-00001"/>
    <property type="gene ID" value="HCON_00191990"/>
</dbReference>
<evidence type="ECO:0000256" key="1">
    <source>
        <dbReference type="SAM" id="Phobius"/>
    </source>
</evidence>
<sequence length="151" mass="17518">MNHNLIFQNSSFMTHEKRQSSFYMKCYILTGFCLYLLTHFSLFFFAQYISPPYKNRVVFSPSVCQYRHNKASTKFRLHNIWRPRQCHLQKTALNYAVRSDSSKNCSNATLPLPLQFSKTIKSLPKLTTSIISTMTNSKHSDKKSAQSGSVF</sequence>
<reference evidence="3" key="1">
    <citation type="submission" date="2020-12" db="UniProtKB">
        <authorList>
            <consortium name="WormBaseParasite"/>
        </authorList>
    </citation>
    <scope>IDENTIFICATION</scope>
    <source>
        <strain evidence="3">MHco3</strain>
    </source>
</reference>
<keyword evidence="1" id="KW-0472">Membrane</keyword>
<dbReference type="Proteomes" id="UP000025227">
    <property type="component" value="Unplaced"/>
</dbReference>
<keyword evidence="1" id="KW-0812">Transmembrane</keyword>
<accession>A0A7I4Z769</accession>
<feature type="transmembrane region" description="Helical" evidence="1">
    <location>
        <begin position="26"/>
        <end position="49"/>
    </location>
</feature>
<protein>
    <submittedName>
        <fullName evidence="3">Ovule protein</fullName>
    </submittedName>
</protein>
<evidence type="ECO:0000313" key="2">
    <source>
        <dbReference type="Proteomes" id="UP000025227"/>
    </source>
</evidence>
<proteinExistence type="predicted"/>
<dbReference type="AlphaFoldDB" id="A0A7I4Z769"/>